<dbReference type="PANTHER" id="PTHR34847">
    <property type="entry name" value="NODULATION PROTEIN U"/>
    <property type="match status" value="1"/>
</dbReference>
<dbReference type="AlphaFoldDB" id="A0AA44XWI5"/>
<organism evidence="4 5">
    <name type="scientific">Burkholderia vietnamiensis</name>
    <dbReference type="NCBI Taxonomy" id="60552"/>
    <lineage>
        <taxon>Bacteria</taxon>
        <taxon>Pseudomonadati</taxon>
        <taxon>Pseudomonadota</taxon>
        <taxon>Betaproteobacteria</taxon>
        <taxon>Burkholderiales</taxon>
        <taxon>Burkholderiaceae</taxon>
        <taxon>Burkholderia</taxon>
        <taxon>Burkholderia cepacia complex</taxon>
    </lineage>
</organism>
<evidence type="ECO:0000313" key="5">
    <source>
        <dbReference type="Proteomes" id="UP000237632"/>
    </source>
</evidence>
<dbReference type="InterPro" id="IPR043129">
    <property type="entry name" value="ATPase_NBD"/>
</dbReference>
<dbReference type="Gene3D" id="3.30.420.40">
    <property type="match status" value="3"/>
</dbReference>
<dbReference type="SUPFAM" id="SSF53067">
    <property type="entry name" value="Actin-like ATPase domain"/>
    <property type="match status" value="1"/>
</dbReference>
<dbReference type="Pfam" id="PF02543">
    <property type="entry name" value="Carbam_trans_N"/>
    <property type="match status" value="2"/>
</dbReference>
<evidence type="ECO:0008006" key="6">
    <source>
        <dbReference type="Google" id="ProtNLM"/>
    </source>
</evidence>
<dbReference type="Proteomes" id="UP000237632">
    <property type="component" value="Unassembled WGS sequence"/>
</dbReference>
<dbReference type="GO" id="GO:0003824">
    <property type="term" value="F:catalytic activity"/>
    <property type="evidence" value="ECO:0007669"/>
    <property type="project" value="InterPro"/>
</dbReference>
<dbReference type="Gene3D" id="3.90.870.20">
    <property type="entry name" value="Carbamoyltransferase, C-terminal domain"/>
    <property type="match status" value="1"/>
</dbReference>
<reference evidence="4 5" key="1">
    <citation type="submission" date="2018-03" db="EMBL/GenBank/DDBJ databases">
        <authorList>
            <person name="Nguyen K."/>
            <person name="Fouts D."/>
            <person name="Sutton G."/>
        </authorList>
    </citation>
    <scope>NUCLEOTIDE SEQUENCE [LARGE SCALE GENOMIC DNA]</scope>
    <source>
        <strain evidence="4 5">AU3578</strain>
    </source>
</reference>
<evidence type="ECO:0000313" key="4">
    <source>
        <dbReference type="EMBL" id="PRH39863.1"/>
    </source>
</evidence>
<name>A0AA44XWI5_BURVI</name>
<gene>
    <name evidence="4" type="ORF">C6T65_24060</name>
</gene>
<evidence type="ECO:0000259" key="2">
    <source>
        <dbReference type="Pfam" id="PF02543"/>
    </source>
</evidence>
<comment type="similarity">
    <text evidence="1">Belongs to the NodU/CmcH family.</text>
</comment>
<feature type="domain" description="Carbamoyltransferase" evidence="2">
    <location>
        <begin position="6"/>
        <end position="68"/>
    </location>
</feature>
<feature type="domain" description="Carbamoyltransferase C-terminal" evidence="3">
    <location>
        <begin position="392"/>
        <end position="558"/>
    </location>
</feature>
<protein>
    <recommendedName>
        <fullName evidence="6">Carbamoyltransferase</fullName>
    </recommendedName>
</protein>
<dbReference type="InterPro" id="IPR038152">
    <property type="entry name" value="Carbam_trans_C_sf"/>
</dbReference>
<dbReference type="PANTHER" id="PTHR34847:SF1">
    <property type="entry name" value="NODULATION PROTEIN U"/>
    <property type="match status" value="1"/>
</dbReference>
<dbReference type="InterPro" id="IPR031730">
    <property type="entry name" value="Carbam_trans_C"/>
</dbReference>
<evidence type="ECO:0000256" key="1">
    <source>
        <dbReference type="ARBA" id="ARBA00006129"/>
    </source>
</evidence>
<comment type="caution">
    <text evidence="4">The sequence shown here is derived from an EMBL/GenBank/DDBJ whole genome shotgun (WGS) entry which is preliminary data.</text>
</comment>
<dbReference type="RefSeq" id="WP_014724835.1">
    <property type="nucleotide sequence ID" value="NZ_CADFFJ010000062.1"/>
</dbReference>
<dbReference type="InterPro" id="IPR051338">
    <property type="entry name" value="NodU/CmcH_Carbamoyltrnsfr"/>
</dbReference>
<dbReference type="Pfam" id="PF16861">
    <property type="entry name" value="Carbam_trans_C"/>
    <property type="match status" value="1"/>
</dbReference>
<proteinExistence type="inferred from homology"/>
<feature type="domain" description="Carbamoyltransferase" evidence="2">
    <location>
        <begin position="104"/>
        <end position="337"/>
    </location>
</feature>
<dbReference type="CDD" id="cd24033">
    <property type="entry name" value="ASKHA_NBD_NodU_CmcH-like_N"/>
    <property type="match status" value="1"/>
</dbReference>
<evidence type="ECO:0000259" key="3">
    <source>
        <dbReference type="Pfam" id="PF16861"/>
    </source>
</evidence>
<sequence length="668" mass="72551">MANISLGIHVGHDSACAVVADGKVLAATQQERHTRRKHDGHVALNSALPIAEVLAIAGISIADVTTIVTSYQAVCPGGVGLRYPMWTPEFDVFDPFDPRHFAVSHHQAHAMSAFGASGFESAACLVCDLGGSTTLDGEDYYVPFDDFYREVTRVGVAGQLKTENLSYYSIGQNGPKLIEREFAQSSSVGHVFVSGLASLYDNASRHVFGSHDAHGQLMALASLRDEGAAISCLLDDLIEIDDEFRVTYKNGWQSCIPRFNAPTAAVGFARLVQDCFTAAVQAYSTRLKHLTQEQKATFAGGVFLNIIGNSAIAESGLFSDNYFPSVPNDSGIALGCAYIGQIKREQPVWTHRMALSNDRLGRHIDNSAVEKAISQTVPFIVNRGQQSAKSIAQNISEGKIYARCSGRSEFGPRALGGRSILSSPLFASSKQRTNAIKGRQPWRPVAPIVLEERFGDFFDGVCPSPFMNLVHRVKDQARSLLGLEHPDGSTRVQTLKREDDPELYQIIYELGEVTGFPIILNTSLNGPAEPMIETAVDAIGFFRQNPDVDRLLLDRFEIARHPDPLSVIHPNTVVHTAPSLIVARARHGRGWIVGSGGRSTTVSVGVFLILEAAFTPTKYCCLLGEINGLSRIDRDCVRDCFDLGILKFMAPGIEEARNESSSSLDVAG</sequence>
<accession>A0AA44XWI5</accession>
<dbReference type="InterPro" id="IPR003696">
    <property type="entry name" value="Carbtransf_dom"/>
</dbReference>
<dbReference type="EMBL" id="PVHK01000180">
    <property type="protein sequence ID" value="PRH39863.1"/>
    <property type="molecule type" value="Genomic_DNA"/>
</dbReference>